<feature type="binding site" evidence="4">
    <location>
        <position position="176"/>
    </location>
    <ligand>
        <name>dCTP</name>
        <dbReference type="ChEBI" id="CHEBI:61481"/>
    </ligand>
</feature>
<name>A0A2M8KUN4_9BACT</name>
<evidence type="ECO:0000313" key="6">
    <source>
        <dbReference type="EMBL" id="PJE63648.1"/>
    </source>
</evidence>
<dbReference type="CDD" id="cd07557">
    <property type="entry name" value="trimeric_dUTPase"/>
    <property type="match status" value="1"/>
</dbReference>
<evidence type="ECO:0000313" key="7">
    <source>
        <dbReference type="Proteomes" id="UP000231569"/>
    </source>
</evidence>
<dbReference type="GO" id="GO:0006229">
    <property type="term" value="P:dUTP biosynthetic process"/>
    <property type="evidence" value="ECO:0007669"/>
    <property type="project" value="UniProtKB-UniRule"/>
</dbReference>
<dbReference type="GO" id="GO:0008829">
    <property type="term" value="F:dCTP deaminase activity"/>
    <property type="evidence" value="ECO:0007669"/>
    <property type="project" value="UniProtKB-UniRule"/>
</dbReference>
<gene>
    <name evidence="4" type="primary">dcd</name>
    <name evidence="6" type="ORF">COU89_02225</name>
</gene>
<feature type="binding site" evidence="4">
    <location>
        <position position="172"/>
    </location>
    <ligand>
        <name>dCTP</name>
        <dbReference type="ChEBI" id="CHEBI:61481"/>
    </ligand>
</feature>
<feature type="active site" description="Proton donor/acceptor" evidence="4">
    <location>
        <position position="132"/>
    </location>
</feature>
<dbReference type="GO" id="GO:0000166">
    <property type="term" value="F:nucleotide binding"/>
    <property type="evidence" value="ECO:0007669"/>
    <property type="project" value="UniProtKB-KW"/>
</dbReference>
<feature type="binding site" evidence="4">
    <location>
        <position position="165"/>
    </location>
    <ligand>
        <name>dCTP</name>
        <dbReference type="ChEBI" id="CHEBI:61481"/>
    </ligand>
</feature>
<feature type="region of interest" description="Disordered" evidence="5">
    <location>
        <begin position="168"/>
        <end position="189"/>
    </location>
</feature>
<comment type="function">
    <text evidence="4">Catalyzes the deamination of dCTP to dUTP.</text>
</comment>
<dbReference type="SUPFAM" id="SSF51283">
    <property type="entry name" value="dUTPase-like"/>
    <property type="match status" value="1"/>
</dbReference>
<feature type="compositionally biased region" description="Polar residues" evidence="5">
    <location>
        <begin position="177"/>
        <end position="189"/>
    </location>
</feature>
<dbReference type="Gene3D" id="2.70.40.10">
    <property type="match status" value="1"/>
</dbReference>
<dbReference type="InterPro" id="IPR011962">
    <property type="entry name" value="dCTP_deaminase"/>
</dbReference>
<evidence type="ECO:0000256" key="3">
    <source>
        <dbReference type="ARBA" id="ARBA00023080"/>
    </source>
</evidence>
<comment type="subunit">
    <text evidence="4">Homotrimer.</text>
</comment>
<dbReference type="InterPro" id="IPR036157">
    <property type="entry name" value="dUTPase-like_sf"/>
</dbReference>
<evidence type="ECO:0000256" key="1">
    <source>
        <dbReference type="ARBA" id="ARBA00022741"/>
    </source>
</evidence>
<keyword evidence="2 4" id="KW-0378">Hydrolase</keyword>
<dbReference type="PANTHER" id="PTHR42680">
    <property type="entry name" value="DCTP DEAMINASE"/>
    <property type="match status" value="1"/>
</dbReference>
<dbReference type="UniPathway" id="UPA00610">
    <property type="reaction ID" value="UER00665"/>
</dbReference>
<dbReference type="HAMAP" id="MF_00146">
    <property type="entry name" value="dCTP_deaminase"/>
    <property type="match status" value="1"/>
</dbReference>
<dbReference type="FunFam" id="2.70.40.10:FF:000005">
    <property type="entry name" value="dCTP deaminase, dUMP-forming"/>
    <property type="match status" value="1"/>
</dbReference>
<dbReference type="AlphaFoldDB" id="A0A2M8KUN4"/>
<evidence type="ECO:0000256" key="5">
    <source>
        <dbReference type="SAM" id="MobiDB-lite"/>
    </source>
</evidence>
<proteinExistence type="inferred from homology"/>
<accession>A0A2M8KUN4</accession>
<dbReference type="Pfam" id="PF22769">
    <property type="entry name" value="DCD"/>
    <property type="match status" value="1"/>
</dbReference>
<dbReference type="InterPro" id="IPR033704">
    <property type="entry name" value="dUTPase_trimeric"/>
</dbReference>
<evidence type="ECO:0000256" key="4">
    <source>
        <dbReference type="HAMAP-Rule" id="MF_00146"/>
    </source>
</evidence>
<comment type="pathway">
    <text evidence="4">Pyrimidine metabolism; dUMP biosynthesis; dUMP from dCTP (dUTP route): step 1/2.</text>
</comment>
<protein>
    <recommendedName>
        <fullName evidence="4">dCTP deaminase</fullName>
        <ecNumber evidence="4">3.5.4.13</ecNumber>
    </recommendedName>
    <alternativeName>
        <fullName evidence="4">Deoxycytidine triphosphate deaminase</fullName>
    </alternativeName>
</protein>
<dbReference type="PANTHER" id="PTHR42680:SF3">
    <property type="entry name" value="DCTP DEAMINASE"/>
    <property type="match status" value="1"/>
</dbReference>
<comment type="catalytic activity">
    <reaction evidence="4">
        <text>dCTP + H2O + H(+) = dUTP + NH4(+)</text>
        <dbReference type="Rhea" id="RHEA:22680"/>
        <dbReference type="ChEBI" id="CHEBI:15377"/>
        <dbReference type="ChEBI" id="CHEBI:15378"/>
        <dbReference type="ChEBI" id="CHEBI:28938"/>
        <dbReference type="ChEBI" id="CHEBI:61481"/>
        <dbReference type="ChEBI" id="CHEBI:61555"/>
        <dbReference type="EC" id="3.5.4.13"/>
    </reaction>
</comment>
<comment type="caution">
    <text evidence="6">The sequence shown here is derived from an EMBL/GenBank/DDBJ whole genome shotgun (WGS) entry which is preliminary data.</text>
</comment>
<sequence length="189" mass="20993">MLLSDGDIKTALLNKSIVLDPLPNFDEALSACSIDLRLHNEFQIFEHDKTPYIDPRNKGLITPMKIIVVSEDESFILHPGEFALASTIERIELPDDIAGRLEGRSSLGRLGIVVHSTAALIHPGMRGNIVLELGNHSRMPVALYPGMRICSVSFEKLTSPAQRPYYKQKNAKYLDQHGTTGSRITSEKE</sequence>
<organism evidence="6 7">
    <name type="scientific">Candidatus Roizmanbacteria bacterium CG10_big_fil_rev_8_21_14_0_10_45_7</name>
    <dbReference type="NCBI Taxonomy" id="1974854"/>
    <lineage>
        <taxon>Bacteria</taxon>
        <taxon>Candidatus Roizmaniibacteriota</taxon>
    </lineage>
</organism>
<keyword evidence="1 4" id="KW-0547">Nucleotide-binding</keyword>
<feature type="binding site" evidence="4">
    <location>
        <begin position="104"/>
        <end position="109"/>
    </location>
    <ligand>
        <name>dCTP</name>
        <dbReference type="ChEBI" id="CHEBI:61481"/>
    </ligand>
</feature>
<dbReference type="GO" id="GO:0015949">
    <property type="term" value="P:nucleobase-containing small molecule interconversion"/>
    <property type="evidence" value="ECO:0007669"/>
    <property type="project" value="TreeGrafter"/>
</dbReference>
<comment type="caution">
    <text evidence="4">Lacks conserved residue(s) required for the propagation of feature annotation.</text>
</comment>
<dbReference type="GO" id="GO:0006226">
    <property type="term" value="P:dUMP biosynthetic process"/>
    <property type="evidence" value="ECO:0007669"/>
    <property type="project" value="UniProtKB-UniPathway"/>
</dbReference>
<evidence type="ECO:0000256" key="2">
    <source>
        <dbReference type="ARBA" id="ARBA00022801"/>
    </source>
</evidence>
<dbReference type="Proteomes" id="UP000231569">
    <property type="component" value="Unassembled WGS sequence"/>
</dbReference>
<comment type="similarity">
    <text evidence="4">Belongs to the dCTP deaminase family.</text>
</comment>
<dbReference type="EC" id="3.5.4.13" evidence="4"/>
<keyword evidence="3 4" id="KW-0546">Nucleotide metabolism</keyword>
<feature type="binding site" evidence="4">
    <location>
        <begin position="130"/>
        <end position="132"/>
    </location>
    <ligand>
        <name>dCTP</name>
        <dbReference type="ChEBI" id="CHEBI:61481"/>
    </ligand>
</feature>
<dbReference type="EMBL" id="PFEE01000048">
    <property type="protein sequence ID" value="PJE63648.1"/>
    <property type="molecule type" value="Genomic_DNA"/>
</dbReference>
<reference evidence="7" key="1">
    <citation type="submission" date="2017-09" db="EMBL/GenBank/DDBJ databases">
        <title>Depth-based differentiation of microbial function through sediment-hosted aquifers and enrichment of novel symbionts in the deep terrestrial subsurface.</title>
        <authorList>
            <person name="Probst A.J."/>
            <person name="Ladd B."/>
            <person name="Jarett J.K."/>
            <person name="Geller-Mcgrath D.E."/>
            <person name="Sieber C.M.K."/>
            <person name="Emerson J.B."/>
            <person name="Anantharaman K."/>
            <person name="Thomas B.C."/>
            <person name="Malmstrom R."/>
            <person name="Stieglmeier M."/>
            <person name="Klingl A."/>
            <person name="Woyke T."/>
            <person name="Ryan C.M."/>
            <person name="Banfield J.F."/>
        </authorList>
    </citation>
    <scope>NUCLEOTIDE SEQUENCE [LARGE SCALE GENOMIC DNA]</scope>
</reference>
<dbReference type="NCBIfam" id="TIGR02274">
    <property type="entry name" value="dCTP_deam"/>
    <property type="match status" value="1"/>
</dbReference>